<accession>A0A1G9X162</accession>
<dbReference type="Proteomes" id="UP000198901">
    <property type="component" value="Unassembled WGS sequence"/>
</dbReference>
<dbReference type="STRING" id="563176.SAMN04488090_4508"/>
<gene>
    <name evidence="1" type="ORF">SAMN04488090_4508</name>
</gene>
<reference evidence="1 2" key="1">
    <citation type="submission" date="2016-10" db="EMBL/GenBank/DDBJ databases">
        <authorList>
            <person name="de Groot N.N."/>
        </authorList>
    </citation>
    <scope>NUCLEOTIDE SEQUENCE [LARGE SCALE GENOMIC DNA]</scope>
    <source>
        <strain evidence="1 2">DSM 21668</strain>
    </source>
</reference>
<name>A0A1G9X162_9BACT</name>
<evidence type="ECO:0008006" key="3">
    <source>
        <dbReference type="Google" id="ProtNLM"/>
    </source>
</evidence>
<dbReference type="SUPFAM" id="SSF53474">
    <property type="entry name" value="alpha/beta-Hydrolases"/>
    <property type="match status" value="1"/>
</dbReference>
<dbReference type="InterPro" id="IPR029058">
    <property type="entry name" value="AB_hydrolase_fold"/>
</dbReference>
<dbReference type="EMBL" id="FNGS01000010">
    <property type="protein sequence ID" value="SDM90186.1"/>
    <property type="molecule type" value="Genomic_DNA"/>
</dbReference>
<dbReference type="InterPro" id="IPR021440">
    <property type="entry name" value="DUF3089"/>
</dbReference>
<dbReference type="RefSeq" id="WP_093208054.1">
    <property type="nucleotide sequence ID" value="NZ_FNGS01000010.1"/>
</dbReference>
<evidence type="ECO:0000313" key="2">
    <source>
        <dbReference type="Proteomes" id="UP000198901"/>
    </source>
</evidence>
<dbReference type="AlphaFoldDB" id="A0A1G9X162"/>
<dbReference type="PROSITE" id="PS51257">
    <property type="entry name" value="PROKAR_LIPOPROTEIN"/>
    <property type="match status" value="1"/>
</dbReference>
<sequence>MKRLVSFLLLLTLFTGCHRRYFITTEYDDRVLPAPPDYSKPANWSALPWKKDPADWLPVGAGYRDRQDSARIDVFFIHPTLYSAKPEGEAGWNASLTDGRLNHRVDSNSVGNQASVFNGAGKIYAPRYRQAHYSVFLTADSVAARKALDLAYADVRKAFAWYLAHWNSGRPFVIASHSQGTIHAIRLLQEEVDGKPLQKQLVAAYLIGRPVTRTTFRHIPPIEQPGQPGTFASWCTFSKEYHPQAGFFREGPEVISTNPLLWNSSETYAPRSLHKGGVGRHLKYYPAVTDAENHQGILWISKPHIPGAFLLRLKNWHVADINMFYGNLRENVALQVENYFSLSSAR</sequence>
<dbReference type="Pfam" id="PF11288">
    <property type="entry name" value="DUF3089"/>
    <property type="match status" value="1"/>
</dbReference>
<protein>
    <recommendedName>
        <fullName evidence="3">DUF3089 domain-containing protein</fullName>
    </recommendedName>
</protein>
<organism evidence="1 2">
    <name type="scientific">Siphonobacter aquaeclarae</name>
    <dbReference type="NCBI Taxonomy" id="563176"/>
    <lineage>
        <taxon>Bacteria</taxon>
        <taxon>Pseudomonadati</taxon>
        <taxon>Bacteroidota</taxon>
        <taxon>Cytophagia</taxon>
        <taxon>Cytophagales</taxon>
        <taxon>Cytophagaceae</taxon>
        <taxon>Siphonobacter</taxon>
    </lineage>
</organism>
<evidence type="ECO:0000313" key="1">
    <source>
        <dbReference type="EMBL" id="SDM90186.1"/>
    </source>
</evidence>
<proteinExistence type="predicted"/>
<dbReference type="OrthoDB" id="9794645at2"/>
<keyword evidence="2" id="KW-1185">Reference proteome</keyword>